<dbReference type="KEGG" id="vg:24723053"/>
<dbReference type="OrthoDB" id="25600at10239"/>
<dbReference type="GeneID" id="24723053"/>
<protein>
    <submittedName>
        <fullName evidence="1">Uncharacterized protein</fullName>
    </submittedName>
</protein>
<dbReference type="EMBL" id="KJ676859">
    <property type="protein sequence ID" value="AID17786.1"/>
    <property type="molecule type" value="Genomic_DNA"/>
</dbReference>
<dbReference type="Proteomes" id="UP000033000">
    <property type="component" value="Segment"/>
</dbReference>
<accession>A0A0E3DF33</accession>
<sequence>MGNVKFIVNNKVIAETESISAERVEVVNHIGATREEVKAEEKVSFVEACGLISKYLKDVHNVEMTGEQVFNLSPTGELFHVFYLYRQAKAFYDVIDKIRRAEEEDKQ</sequence>
<evidence type="ECO:0000313" key="1">
    <source>
        <dbReference type="EMBL" id="AID17786.1"/>
    </source>
</evidence>
<reference evidence="1 2" key="1">
    <citation type="journal article" date="2015" name="Arch. Virol.">
        <title>Complete genome sequence and phylogenetic position of the Bacillus cereus group phage JBP901.</title>
        <authorList>
            <person name="Asare P.T."/>
            <person name="Ryu S."/>
            <person name="Kim K.P."/>
        </authorList>
    </citation>
    <scope>NUCLEOTIDE SEQUENCE [LARGE SCALE GENOMIC DNA]</scope>
</reference>
<organism evidence="1 2">
    <name type="scientific">Bacillus phage JBP901</name>
    <dbReference type="NCBI Taxonomy" id="1498212"/>
    <lineage>
        <taxon>Viruses</taxon>
        <taxon>Duplodnaviria</taxon>
        <taxon>Heunggongvirae</taxon>
        <taxon>Uroviricota</taxon>
        <taxon>Caudoviricetes</taxon>
        <taxon>Herelleviridae</taxon>
        <taxon>Bastillevirinae</taxon>
        <taxon>Caeruleovirus</taxon>
        <taxon>Caeruleovirus JBP901</taxon>
    </lineage>
</organism>
<keyword evidence="2" id="KW-1185">Reference proteome</keyword>
<proteinExistence type="predicted"/>
<dbReference type="RefSeq" id="YP_009149112.1">
    <property type="nucleotide sequence ID" value="NC_027352.1"/>
</dbReference>
<evidence type="ECO:0000313" key="2">
    <source>
        <dbReference type="Proteomes" id="UP000033000"/>
    </source>
</evidence>
<gene>
    <name evidence="1" type="ORF">JBP901_gp074</name>
</gene>
<name>A0A0E3DF33_9CAUD</name>